<dbReference type="PANTHER" id="PTHR10997">
    <property type="entry name" value="IMPORTIN-7, 8, 11"/>
    <property type="match status" value="1"/>
</dbReference>
<accession>A0A6P7FB05</accession>
<evidence type="ECO:0000256" key="2">
    <source>
        <dbReference type="ARBA" id="ARBA00004496"/>
    </source>
</evidence>
<keyword evidence="9" id="KW-0007">Acetylation</keyword>
<evidence type="ECO:0000313" key="17">
    <source>
        <dbReference type="RefSeq" id="XP_028133069.1"/>
    </source>
</evidence>
<evidence type="ECO:0000256" key="3">
    <source>
        <dbReference type="ARBA" id="ARBA00007991"/>
    </source>
</evidence>
<keyword evidence="10" id="KW-0539">Nucleus</keyword>
<dbReference type="GO" id="GO:0005829">
    <property type="term" value="C:cytosol"/>
    <property type="evidence" value="ECO:0007669"/>
    <property type="project" value="TreeGrafter"/>
</dbReference>
<dbReference type="SMART" id="SM00913">
    <property type="entry name" value="IBN_N"/>
    <property type="match status" value="1"/>
</dbReference>
<dbReference type="InterPro" id="IPR058669">
    <property type="entry name" value="TPR_IPO7/11-like"/>
</dbReference>
<evidence type="ECO:0000313" key="16">
    <source>
        <dbReference type="Proteomes" id="UP001652700"/>
    </source>
</evidence>
<dbReference type="Proteomes" id="UP001652700">
    <property type="component" value="Unplaced"/>
</dbReference>
<dbReference type="AlphaFoldDB" id="A0A6P7FB05"/>
<dbReference type="EnsemblMetazoa" id="XM_050656691.1">
    <property type="protein sequence ID" value="XP_050512648.1"/>
    <property type="gene ID" value="LOC126888436"/>
</dbReference>
<evidence type="ECO:0000313" key="15">
    <source>
        <dbReference type="EnsemblMetazoa" id="XP_050512648.1"/>
    </source>
</evidence>
<keyword evidence="6" id="KW-0597">Phosphoprotein</keyword>
<comment type="subunit">
    <text evidence="11">Interacts with UBE2E3 and RPL12.</text>
</comment>
<evidence type="ECO:0000256" key="12">
    <source>
        <dbReference type="ARBA" id="ARBA00072254"/>
    </source>
</evidence>
<reference evidence="17" key="1">
    <citation type="submission" date="2025-04" db="UniProtKB">
        <authorList>
            <consortium name="RefSeq"/>
        </authorList>
    </citation>
    <scope>IDENTIFICATION</scope>
    <source>
        <tissue evidence="17">Whole insect</tissue>
    </source>
</reference>
<dbReference type="FunCoup" id="A0A6P7FB05">
    <property type="interactions" value="1698"/>
</dbReference>
<dbReference type="PANTHER" id="PTHR10997:SF7">
    <property type="entry name" value="IMPORTIN-11"/>
    <property type="match status" value="1"/>
</dbReference>
<dbReference type="GO" id="GO:0031267">
    <property type="term" value="F:small GTPase binding"/>
    <property type="evidence" value="ECO:0007669"/>
    <property type="project" value="InterPro"/>
</dbReference>
<dbReference type="Pfam" id="PF25758">
    <property type="entry name" value="TPR_IPO11"/>
    <property type="match status" value="1"/>
</dbReference>
<dbReference type="Pfam" id="PF03810">
    <property type="entry name" value="IBN_N"/>
    <property type="match status" value="1"/>
</dbReference>
<evidence type="ECO:0000256" key="1">
    <source>
        <dbReference type="ARBA" id="ARBA00004123"/>
    </source>
</evidence>
<proteinExistence type="inferred from homology"/>
<evidence type="ECO:0000256" key="13">
    <source>
        <dbReference type="ARBA" id="ARBA00077811"/>
    </source>
</evidence>
<dbReference type="GO" id="GO:0006606">
    <property type="term" value="P:protein import into nucleus"/>
    <property type="evidence" value="ECO:0007669"/>
    <property type="project" value="TreeGrafter"/>
</dbReference>
<dbReference type="InterPro" id="IPR016024">
    <property type="entry name" value="ARM-type_fold"/>
</dbReference>
<keyword evidence="5" id="KW-0963">Cytoplasm</keyword>
<evidence type="ECO:0000256" key="11">
    <source>
        <dbReference type="ARBA" id="ARBA00062902"/>
    </source>
</evidence>
<evidence type="ECO:0000256" key="6">
    <source>
        <dbReference type="ARBA" id="ARBA00022553"/>
    </source>
</evidence>
<evidence type="ECO:0000259" key="14">
    <source>
        <dbReference type="PROSITE" id="PS50166"/>
    </source>
</evidence>
<dbReference type="GO" id="GO:0005635">
    <property type="term" value="C:nuclear envelope"/>
    <property type="evidence" value="ECO:0007669"/>
    <property type="project" value="TreeGrafter"/>
</dbReference>
<feature type="domain" description="Importin N-terminal" evidence="14">
    <location>
        <begin position="28"/>
        <end position="100"/>
    </location>
</feature>
<organism evidence="17">
    <name type="scientific">Diabrotica virgifera virgifera</name>
    <name type="common">western corn rootworm</name>
    <dbReference type="NCBI Taxonomy" id="50390"/>
    <lineage>
        <taxon>Eukaryota</taxon>
        <taxon>Metazoa</taxon>
        <taxon>Ecdysozoa</taxon>
        <taxon>Arthropoda</taxon>
        <taxon>Hexapoda</taxon>
        <taxon>Insecta</taxon>
        <taxon>Pterygota</taxon>
        <taxon>Neoptera</taxon>
        <taxon>Endopterygota</taxon>
        <taxon>Coleoptera</taxon>
        <taxon>Polyphaga</taxon>
        <taxon>Cucujiformia</taxon>
        <taxon>Chrysomeloidea</taxon>
        <taxon>Chrysomelidae</taxon>
        <taxon>Galerucinae</taxon>
        <taxon>Diabroticina</taxon>
        <taxon>Diabroticites</taxon>
        <taxon>Diabrotica</taxon>
    </lineage>
</organism>
<dbReference type="InterPro" id="IPR011989">
    <property type="entry name" value="ARM-like"/>
</dbReference>
<evidence type="ECO:0000256" key="5">
    <source>
        <dbReference type="ARBA" id="ARBA00022490"/>
    </source>
</evidence>
<keyword evidence="4" id="KW-0813">Transport</keyword>
<reference evidence="15" key="2">
    <citation type="submission" date="2025-05" db="UniProtKB">
        <authorList>
            <consortium name="EnsemblMetazoa"/>
        </authorList>
    </citation>
    <scope>IDENTIFICATION</scope>
</reference>
<comment type="similarity">
    <text evidence="3">Belongs to the importin beta family.</text>
</comment>
<evidence type="ECO:0000256" key="4">
    <source>
        <dbReference type="ARBA" id="ARBA00022448"/>
    </source>
</evidence>
<keyword evidence="7" id="KW-0677">Repeat</keyword>
<dbReference type="InterPro" id="IPR001494">
    <property type="entry name" value="Importin-beta_N"/>
</dbReference>
<keyword evidence="8" id="KW-0653">Protein transport</keyword>
<sequence>MNIDSTNMMVLEVLQGAASQNPEVLKPAEAKLKEWETQPGFYTTLFNVISTHSIDVNVRWIAVLYMKNGLDKYWRKNAPNAIAVEEKNTIKQGLISDFVEPIYQIAIQRAVLVAKIARMDCPKEWPELFPTLLTAVESSDSLVQHRSLLTLHHVVKAISSKRLAGDRRIFYEFTLNIYNFILNLWNNYTEAFVRDISENASAESITVNLEKALLTLRILRKLSVFGFYKPHESESCMSFLKILFEKAKVVLQCRKQLKGKGIYVLELCEKFIIHLTKVLLSILDTHPFSFIDFIQLSLEFTFYYLFTDEGINFVFERFVIQCFNLIKNILLCVEYKSVKSDLNKYPDTVKATKIKQEFFQPDRVADMCRKLIGHYFILTQDELDTWDSDPEDFSNDESGDSWKYSLRPSTDTVFVTIFHEYRDTLTPVVLELVAETNVLVSPNDMQAILKKDAVYNAVGLCAFDLYDAIDFDAWFTNTLYQELKVKDNNYRVIRRRVTALIGRWTGIKLSSELRPVLYECINNLLDPKEDMAVRLTAASTLRYAIDDFEFNCDQFKDYMFTSFNLLFTLLKEARECETKMQVLNVMTLLLEIMGGVLQLELDSLVQYLPYLWQESEEHNMLRCAIVATLVQLVKALKGVKPELNPFLLPIIQLGTDVSQSAIVYLLEDCLNLWMTVLEYSTSMSEPLLQLFNCMGSLLEYSTENLRHCLLISLVHLLLAPELVMRTQGVQLMQVCDGLMGDLKNEGIVMLMRLVETFLRASPTLGAETTLPILPRIFEKIYGGESYPMLLSMYLCVMSRVLLSSHEVFTRVLSKLAQSSTETEQVIMSKLLDMWLDKMRHVSQPDHRKLLGLALTNLLTTQSTPVFERFGLVMLNILEALNDITRTEDNGAIVDSLVLTEGQSPSDFEDEECYYETDHNQRRKQLILSDPVHTIVLKDYLQSQLVQLKTQVGEQQYGFLLQTVDQDTLSQLKDYIML</sequence>
<dbReference type="Gene3D" id="1.25.10.10">
    <property type="entry name" value="Leucine-rich Repeat Variant"/>
    <property type="match status" value="1"/>
</dbReference>
<comment type="subcellular location">
    <subcellularLocation>
        <location evidence="2">Cytoplasm</location>
    </subcellularLocation>
    <subcellularLocation>
        <location evidence="1">Nucleus</location>
    </subcellularLocation>
</comment>
<dbReference type="SUPFAM" id="SSF48371">
    <property type="entry name" value="ARM repeat"/>
    <property type="match status" value="1"/>
</dbReference>
<evidence type="ECO:0000256" key="8">
    <source>
        <dbReference type="ARBA" id="ARBA00022927"/>
    </source>
</evidence>
<name>A0A6P7FB05_DIAVI</name>
<dbReference type="InParanoid" id="A0A6P7FB05"/>
<gene>
    <name evidence="17" type="primary">LOC114328419</name>
</gene>
<dbReference type="FunFam" id="1.25.10.10:FF:000116">
    <property type="entry name" value="importin-11 isoform X1"/>
    <property type="match status" value="1"/>
</dbReference>
<protein>
    <recommendedName>
        <fullName evidence="12">Importin-11</fullName>
    </recommendedName>
    <alternativeName>
        <fullName evidence="13">Ran-binding protein 11</fullName>
    </alternativeName>
</protein>
<dbReference type="OrthoDB" id="361693at2759"/>
<evidence type="ECO:0000256" key="10">
    <source>
        <dbReference type="ARBA" id="ARBA00023242"/>
    </source>
</evidence>
<dbReference type="PROSITE" id="PS50166">
    <property type="entry name" value="IMPORTIN_B_NT"/>
    <property type="match status" value="1"/>
</dbReference>
<dbReference type="RefSeq" id="XP_028133069.1">
    <property type="nucleotide sequence ID" value="XM_028277268.1"/>
</dbReference>
<evidence type="ECO:0000256" key="7">
    <source>
        <dbReference type="ARBA" id="ARBA00022737"/>
    </source>
</evidence>
<evidence type="ECO:0000256" key="9">
    <source>
        <dbReference type="ARBA" id="ARBA00022990"/>
    </source>
</evidence>
<keyword evidence="16" id="KW-1185">Reference proteome</keyword>